<evidence type="ECO:0000256" key="10">
    <source>
        <dbReference type="ARBA" id="ARBA00023163"/>
    </source>
</evidence>
<dbReference type="GO" id="GO:0005634">
    <property type="term" value="C:nucleus"/>
    <property type="evidence" value="ECO:0007669"/>
    <property type="project" value="UniProtKB-SubCell"/>
</dbReference>
<comment type="similarity">
    <text evidence="2">Belongs to the krueppel C2H2-type zinc-finger protein family.</text>
</comment>
<evidence type="ECO:0000256" key="2">
    <source>
        <dbReference type="ARBA" id="ARBA00006991"/>
    </source>
</evidence>
<feature type="domain" description="C2H2-type" evidence="14">
    <location>
        <begin position="304"/>
        <end position="331"/>
    </location>
</feature>
<dbReference type="Pfam" id="PF13912">
    <property type="entry name" value="zf-C2H2_6"/>
    <property type="match status" value="1"/>
</dbReference>
<dbReference type="PRINTS" id="PR00114">
    <property type="entry name" value="STPHPHTASE"/>
</dbReference>
<dbReference type="InterPro" id="IPR004843">
    <property type="entry name" value="Calcineurin-like_PHP"/>
</dbReference>
<dbReference type="Gene3D" id="3.60.21.10">
    <property type="match status" value="1"/>
</dbReference>
<dbReference type="Gene3D" id="1.10.238.10">
    <property type="entry name" value="EF-hand"/>
    <property type="match status" value="1"/>
</dbReference>
<gene>
    <name evidence="16" type="ORF">RN001_013916</name>
</gene>
<dbReference type="GO" id="GO:0010468">
    <property type="term" value="P:regulation of gene expression"/>
    <property type="evidence" value="ECO:0007669"/>
    <property type="project" value="TreeGrafter"/>
</dbReference>
<dbReference type="SMART" id="SM00156">
    <property type="entry name" value="PP2Ac"/>
    <property type="match status" value="1"/>
</dbReference>
<dbReference type="InterPro" id="IPR050331">
    <property type="entry name" value="Zinc_finger"/>
</dbReference>
<feature type="domain" description="C2H2-type" evidence="14">
    <location>
        <begin position="112"/>
        <end position="140"/>
    </location>
</feature>
<evidence type="ECO:0000256" key="13">
    <source>
        <dbReference type="RuleBase" id="RU004273"/>
    </source>
</evidence>
<dbReference type="FunFam" id="3.30.160.60:FF:000151">
    <property type="entry name" value="Zinc finger and SCAN domain-containing 21"/>
    <property type="match status" value="1"/>
</dbReference>
<feature type="domain" description="C2H2-type" evidence="14">
    <location>
        <begin position="248"/>
        <end position="275"/>
    </location>
</feature>
<dbReference type="InterPro" id="IPR006186">
    <property type="entry name" value="Ser/Thr-sp_prot-phosphatase"/>
</dbReference>
<keyword evidence="8" id="KW-0805">Transcription regulation</keyword>
<feature type="domain" description="C2H2-type" evidence="14">
    <location>
        <begin position="220"/>
        <end position="247"/>
    </location>
</feature>
<evidence type="ECO:0000256" key="8">
    <source>
        <dbReference type="ARBA" id="ARBA00023015"/>
    </source>
</evidence>
<dbReference type="SUPFAM" id="SSF47473">
    <property type="entry name" value="EF-hand"/>
    <property type="match status" value="1"/>
</dbReference>
<dbReference type="FunFam" id="3.30.160.60:FF:000478">
    <property type="entry name" value="Zinc finger protein 133"/>
    <property type="match status" value="1"/>
</dbReference>
<keyword evidence="11" id="KW-0539">Nucleus</keyword>
<dbReference type="SUPFAM" id="SSF56300">
    <property type="entry name" value="Metallo-dependent phosphatases"/>
    <property type="match status" value="1"/>
</dbReference>
<dbReference type="InterPro" id="IPR011992">
    <property type="entry name" value="EF-hand-dom_pair"/>
</dbReference>
<keyword evidence="6 12" id="KW-0863">Zinc-finger</keyword>
<keyword evidence="5" id="KW-0677">Repeat</keyword>
<evidence type="ECO:0000256" key="7">
    <source>
        <dbReference type="ARBA" id="ARBA00022833"/>
    </source>
</evidence>
<evidence type="ECO:0000256" key="9">
    <source>
        <dbReference type="ARBA" id="ARBA00023125"/>
    </source>
</evidence>
<dbReference type="PANTHER" id="PTHR16515:SF49">
    <property type="entry name" value="GASTRULA ZINC FINGER PROTEIN XLCGF49.1-LIKE-RELATED"/>
    <property type="match status" value="1"/>
</dbReference>
<keyword evidence="9" id="KW-0238">DNA-binding</keyword>
<evidence type="ECO:0000256" key="4">
    <source>
        <dbReference type="ARBA" id="ARBA00022723"/>
    </source>
</evidence>
<comment type="caution">
    <text evidence="16">The sequence shown here is derived from an EMBL/GenBank/DDBJ whole genome shotgun (WGS) entry which is preliminary data.</text>
</comment>
<evidence type="ECO:0000259" key="15">
    <source>
        <dbReference type="PROSITE" id="PS50222"/>
    </source>
</evidence>
<protein>
    <recommendedName>
        <fullName evidence="13">Serine/threonine-protein phosphatase</fullName>
        <ecNumber evidence="13">3.1.3.16</ecNumber>
    </recommendedName>
</protein>
<dbReference type="Proteomes" id="UP001353858">
    <property type="component" value="Unassembled WGS sequence"/>
</dbReference>
<feature type="domain" description="C2H2-type" evidence="14">
    <location>
        <begin position="16"/>
        <end position="44"/>
    </location>
</feature>
<dbReference type="GO" id="GO:0008270">
    <property type="term" value="F:zinc ion binding"/>
    <property type="evidence" value="ECO:0007669"/>
    <property type="project" value="UniProtKB-KW"/>
</dbReference>
<sequence>MESIQQLPHNNPKIKFSCPKCEKQFQWKSGLSRHVKIFHSNNNNYKCSVCNKCFQKQIGLRIHLRRHKIETCEKHVKTNLNSSSQILYSSDSDCEYELITTVSKILPVSSTIFCDKCNKQFLMLSNLQKHINRYHDNKIISDTEAIKFKNKYYFTIHKKKKLYREINTEGKICEKKLCVSNHMQTHNDIRPFLCSVCGKSFTAKKYLLIHLKTHTEERSFKCQHCGKGFIQKGNLVEHLRLHSGLKPYSCETCGKRFAHRSGLTQHLLVHNPIKRHACKICGKRFRLPAHYREHIRVHSGDKPFTCNVCDKAFANGSSLIVHLRTHSGERPFKCKVCGKGIISNMFKSISDLCDVVSHVVYCPDDATMFITLEPNCNEYWIPSSKVTSGSGWIAQSVKDMDEIFGLVLHNIKILKLCKVWVPQHAQPCVYHCIYCVYMSLDQKKKLKTTYGRFRGKVKWVDEFDLKKLLTQENLRSPELVEFLQMCKGATPNLLHEGMTTATPFPAEFLACGGFVELTDHAIINTNTAGIYEQLIDSAAFSKEVQMSLFKEFIFMCFPALYMCQQVFSRFALELGWNKDEAPFLFRAADISRRYGISFRELVIILAAIEPTTSHGGSPAEIRCRYMFRYFDRDYDSALNYSEFKLLINAIRRSKKQVVDSTSVDQEAETLFKGLGLNPEMHTLSLVEFLRAVGDLKLRGTSQVFRSSIGLQQYIFTIQDRSSNNITMQTVYKPIEMNNKLARSNQLPIKHKALKTEEYSLGTHIVKLQKSGTLITLEQMYNLAGAVSPSSTQHAMFKESSKKLSQEMFAQVSLPNEILTSLRYLIQGNRNIKPPTKGTKTKDSSMYSWGQLDAAHFGKSFILICGQVKDVLKSEDRMVDVQAPTYILGDLHGNFNSLLYFEKILWHLGPGLCPCNILFLGDYVDRGPHSMEVIAYLFSYKIQAPRKLILLRGNHEIRDIQKLFTFHTECMNKFGDKLGIEVWNAVNGAFDAMPVAATIDGKVFCCHGGIPPPWLCPTVAAIHSVPCPLSNPDEQSALAWELMWNDPIRNKQVAEDVLLELQANDGFATNTRRGTGHIFTVEALERFLTTNGYSHIIRAHEVALTGFSLVQKGKLLTVFSSAKYCGGANEAACILADQGKLRVLKVETG</sequence>
<dbReference type="GO" id="GO:0004722">
    <property type="term" value="F:protein serine/threonine phosphatase activity"/>
    <property type="evidence" value="ECO:0007669"/>
    <property type="project" value="UniProtKB-EC"/>
</dbReference>
<dbReference type="PROSITE" id="PS50222">
    <property type="entry name" value="EF_HAND_2"/>
    <property type="match status" value="1"/>
</dbReference>
<evidence type="ECO:0000256" key="12">
    <source>
        <dbReference type="PROSITE-ProRule" id="PRU00042"/>
    </source>
</evidence>
<dbReference type="AlphaFoldDB" id="A0AAN7P3D5"/>
<dbReference type="CDD" id="cd00144">
    <property type="entry name" value="MPP_PPP_family"/>
    <property type="match status" value="1"/>
</dbReference>
<keyword evidence="17" id="KW-1185">Reference proteome</keyword>
<dbReference type="Pfam" id="PF00096">
    <property type="entry name" value="zf-C2H2"/>
    <property type="match status" value="5"/>
</dbReference>
<name>A0AAN7P3D5_9COLE</name>
<dbReference type="FunFam" id="3.30.160.60:FF:001370">
    <property type="entry name" value="Zinc finger protein"/>
    <property type="match status" value="1"/>
</dbReference>
<dbReference type="InterPro" id="IPR036236">
    <property type="entry name" value="Znf_C2H2_sf"/>
</dbReference>
<proteinExistence type="inferred from homology"/>
<comment type="similarity">
    <text evidence="3 13">Belongs to the PPP phosphatase family.</text>
</comment>
<evidence type="ECO:0000256" key="6">
    <source>
        <dbReference type="ARBA" id="ARBA00022771"/>
    </source>
</evidence>
<dbReference type="InterPro" id="IPR029052">
    <property type="entry name" value="Metallo-depent_PP-like"/>
</dbReference>
<dbReference type="Pfam" id="PF00149">
    <property type="entry name" value="Metallophos"/>
    <property type="match status" value="1"/>
</dbReference>
<evidence type="ECO:0000256" key="11">
    <source>
        <dbReference type="ARBA" id="ARBA00023242"/>
    </source>
</evidence>
<dbReference type="PROSITE" id="PS00125">
    <property type="entry name" value="SER_THR_PHOSPHATASE"/>
    <property type="match status" value="1"/>
</dbReference>
<evidence type="ECO:0000256" key="5">
    <source>
        <dbReference type="ARBA" id="ARBA00022737"/>
    </source>
</evidence>
<dbReference type="GO" id="GO:0005509">
    <property type="term" value="F:calcium ion binding"/>
    <property type="evidence" value="ECO:0007669"/>
    <property type="project" value="InterPro"/>
</dbReference>
<comment type="catalytic activity">
    <reaction evidence="13">
        <text>O-phospho-L-threonyl-[protein] + H2O = L-threonyl-[protein] + phosphate</text>
        <dbReference type="Rhea" id="RHEA:47004"/>
        <dbReference type="Rhea" id="RHEA-COMP:11060"/>
        <dbReference type="Rhea" id="RHEA-COMP:11605"/>
        <dbReference type="ChEBI" id="CHEBI:15377"/>
        <dbReference type="ChEBI" id="CHEBI:30013"/>
        <dbReference type="ChEBI" id="CHEBI:43474"/>
        <dbReference type="ChEBI" id="CHEBI:61977"/>
        <dbReference type="EC" id="3.1.3.16"/>
    </reaction>
</comment>
<dbReference type="InterPro" id="IPR002048">
    <property type="entry name" value="EF_hand_dom"/>
</dbReference>
<keyword evidence="7" id="KW-0862">Zinc</keyword>
<organism evidence="16 17">
    <name type="scientific">Aquatica leii</name>
    <dbReference type="NCBI Taxonomy" id="1421715"/>
    <lineage>
        <taxon>Eukaryota</taxon>
        <taxon>Metazoa</taxon>
        <taxon>Ecdysozoa</taxon>
        <taxon>Arthropoda</taxon>
        <taxon>Hexapoda</taxon>
        <taxon>Insecta</taxon>
        <taxon>Pterygota</taxon>
        <taxon>Neoptera</taxon>
        <taxon>Endopterygota</taxon>
        <taxon>Coleoptera</taxon>
        <taxon>Polyphaga</taxon>
        <taxon>Elateriformia</taxon>
        <taxon>Elateroidea</taxon>
        <taxon>Lampyridae</taxon>
        <taxon>Luciolinae</taxon>
        <taxon>Aquatica</taxon>
    </lineage>
</organism>
<feature type="domain" description="EF-hand" evidence="15">
    <location>
        <begin position="618"/>
        <end position="653"/>
    </location>
</feature>
<evidence type="ECO:0000313" key="16">
    <source>
        <dbReference type="EMBL" id="KAK4874556.1"/>
    </source>
</evidence>
<evidence type="ECO:0000313" key="17">
    <source>
        <dbReference type="Proteomes" id="UP001353858"/>
    </source>
</evidence>
<reference evidence="17" key="1">
    <citation type="submission" date="2023-01" db="EMBL/GenBank/DDBJ databases">
        <title>Key to firefly adult light organ development and bioluminescence: homeobox transcription factors regulate luciferase expression and transportation to peroxisome.</title>
        <authorList>
            <person name="Fu X."/>
        </authorList>
    </citation>
    <scope>NUCLEOTIDE SEQUENCE [LARGE SCALE GENOMIC DNA]</scope>
</reference>
<accession>A0AAN7P3D5</accession>
<dbReference type="PANTHER" id="PTHR16515">
    <property type="entry name" value="PR DOMAIN ZINC FINGER PROTEIN"/>
    <property type="match status" value="1"/>
</dbReference>
<dbReference type="InterPro" id="IPR013087">
    <property type="entry name" value="Znf_C2H2_type"/>
</dbReference>
<keyword evidence="13" id="KW-0378">Hydrolase</keyword>
<feature type="domain" description="C2H2-type" evidence="14">
    <location>
        <begin position="276"/>
        <end position="303"/>
    </location>
</feature>
<dbReference type="PROSITE" id="PS50157">
    <property type="entry name" value="ZINC_FINGER_C2H2_2"/>
    <property type="match status" value="8"/>
</dbReference>
<feature type="domain" description="C2H2-type" evidence="14">
    <location>
        <begin position="45"/>
        <end position="72"/>
    </location>
</feature>
<evidence type="ECO:0000259" key="14">
    <source>
        <dbReference type="PROSITE" id="PS50157"/>
    </source>
</evidence>
<dbReference type="Gene3D" id="3.30.160.60">
    <property type="entry name" value="Classic Zinc Finger"/>
    <property type="match status" value="7"/>
</dbReference>
<evidence type="ECO:0000256" key="1">
    <source>
        <dbReference type="ARBA" id="ARBA00004123"/>
    </source>
</evidence>
<evidence type="ECO:0000256" key="3">
    <source>
        <dbReference type="ARBA" id="ARBA00008294"/>
    </source>
</evidence>
<dbReference type="FunFam" id="3.30.160.60:FF:000643">
    <property type="entry name" value="Zinc finger protein 668"/>
    <property type="match status" value="1"/>
</dbReference>
<dbReference type="EMBL" id="JARPUR010000006">
    <property type="protein sequence ID" value="KAK4874556.1"/>
    <property type="molecule type" value="Genomic_DNA"/>
</dbReference>
<dbReference type="GO" id="GO:0003690">
    <property type="term" value="F:double-stranded DNA binding"/>
    <property type="evidence" value="ECO:0007669"/>
    <property type="project" value="UniProtKB-ARBA"/>
</dbReference>
<dbReference type="PROSITE" id="PS00028">
    <property type="entry name" value="ZINC_FINGER_C2H2_1"/>
    <property type="match status" value="8"/>
</dbReference>
<dbReference type="EC" id="3.1.3.16" evidence="13"/>
<keyword evidence="10" id="KW-0804">Transcription</keyword>
<keyword evidence="4" id="KW-0479">Metal-binding</keyword>
<dbReference type="SMART" id="SM00355">
    <property type="entry name" value="ZnF_C2H2"/>
    <property type="match status" value="8"/>
</dbReference>
<comment type="subcellular location">
    <subcellularLocation>
        <location evidence="1">Nucleus</location>
    </subcellularLocation>
</comment>
<feature type="domain" description="C2H2-type" evidence="14">
    <location>
        <begin position="192"/>
        <end position="219"/>
    </location>
</feature>
<dbReference type="SUPFAM" id="SSF57667">
    <property type="entry name" value="beta-beta-alpha zinc fingers"/>
    <property type="match status" value="4"/>
</dbReference>